<keyword evidence="3" id="KW-1003">Cell membrane</keyword>
<organism evidence="9 10">
    <name type="scientific">Saliterribacillus persicus</name>
    <dbReference type="NCBI Taxonomy" id="930114"/>
    <lineage>
        <taxon>Bacteria</taxon>
        <taxon>Bacillati</taxon>
        <taxon>Bacillota</taxon>
        <taxon>Bacilli</taxon>
        <taxon>Bacillales</taxon>
        <taxon>Bacillaceae</taxon>
        <taxon>Saliterribacillus</taxon>
    </lineage>
</organism>
<evidence type="ECO:0000256" key="2">
    <source>
        <dbReference type="ARBA" id="ARBA00022448"/>
    </source>
</evidence>
<comment type="subcellular location">
    <subcellularLocation>
        <location evidence="1 7">Cell membrane</location>
        <topology evidence="1 7">Multi-pass membrane protein</topology>
    </subcellularLocation>
</comment>
<keyword evidence="10" id="KW-1185">Reference proteome</keyword>
<gene>
    <name evidence="9" type="ORF">DFR57_107208</name>
</gene>
<dbReference type="EMBL" id="QPJJ01000007">
    <property type="protein sequence ID" value="RCW69818.1"/>
    <property type="molecule type" value="Genomic_DNA"/>
</dbReference>
<dbReference type="PANTHER" id="PTHR30151">
    <property type="entry name" value="ALKANE SULFONATE ABC TRANSPORTER-RELATED, MEMBRANE SUBUNIT"/>
    <property type="match status" value="1"/>
</dbReference>
<feature type="domain" description="ABC transmembrane type-1" evidence="8">
    <location>
        <begin position="75"/>
        <end position="255"/>
    </location>
</feature>
<dbReference type="CDD" id="cd06261">
    <property type="entry name" value="TM_PBP2"/>
    <property type="match status" value="1"/>
</dbReference>
<feature type="transmembrane region" description="Helical" evidence="7">
    <location>
        <begin position="236"/>
        <end position="258"/>
    </location>
</feature>
<dbReference type="AlphaFoldDB" id="A0A368XRZ4"/>
<accession>A0A368XRZ4</accession>
<keyword evidence="6 7" id="KW-0472">Membrane</keyword>
<proteinExistence type="inferred from homology"/>
<evidence type="ECO:0000256" key="7">
    <source>
        <dbReference type="RuleBase" id="RU363032"/>
    </source>
</evidence>
<feature type="transmembrane region" description="Helical" evidence="7">
    <location>
        <begin position="27"/>
        <end position="53"/>
    </location>
</feature>
<evidence type="ECO:0000313" key="9">
    <source>
        <dbReference type="EMBL" id="RCW69818.1"/>
    </source>
</evidence>
<evidence type="ECO:0000256" key="3">
    <source>
        <dbReference type="ARBA" id="ARBA00022475"/>
    </source>
</evidence>
<feature type="transmembrane region" description="Helical" evidence="7">
    <location>
        <begin position="194"/>
        <end position="216"/>
    </location>
</feature>
<protein>
    <submittedName>
        <fullName evidence="9">NitT/TauT family transport system permease protein</fullName>
    </submittedName>
</protein>
<dbReference type="InterPro" id="IPR000515">
    <property type="entry name" value="MetI-like"/>
</dbReference>
<evidence type="ECO:0000256" key="5">
    <source>
        <dbReference type="ARBA" id="ARBA00022989"/>
    </source>
</evidence>
<reference evidence="9 10" key="1">
    <citation type="submission" date="2018-07" db="EMBL/GenBank/DDBJ databases">
        <title>Genomic Encyclopedia of Type Strains, Phase IV (KMG-IV): sequencing the most valuable type-strain genomes for metagenomic binning, comparative biology and taxonomic classification.</title>
        <authorList>
            <person name="Goeker M."/>
        </authorList>
    </citation>
    <scope>NUCLEOTIDE SEQUENCE [LARGE SCALE GENOMIC DNA]</scope>
    <source>
        <strain evidence="9 10">DSM 27696</strain>
    </source>
</reference>
<dbReference type="Proteomes" id="UP000252585">
    <property type="component" value="Unassembled WGS sequence"/>
</dbReference>
<evidence type="ECO:0000256" key="1">
    <source>
        <dbReference type="ARBA" id="ARBA00004651"/>
    </source>
</evidence>
<comment type="similarity">
    <text evidence="7">Belongs to the binding-protein-dependent transport system permease family.</text>
</comment>
<keyword evidence="2 7" id="KW-0813">Transport</keyword>
<sequence>MNSKAEANRMISTKDRQMKSWKIPKSFWAAVTLIGLVVMWELLTVVLAIPAYILPTPTDIGVRLFQETSMLWGHTWTTLTEVLLGFGLSLAIGIPIAITIVYSKYLANSIYPIIIGIQCLPMVSIAPILVIWFGYGLITKVILACLISFFPVVINAVNGFNSLDKEMHDLGRSLGISERKIFFYFRLPNALPHLFAGFKVGITLAVVGAIVGEFVASERGLGYLQLTANARLDTELVFVTIVVLAILGISLFLVVHVLERILMPWYHANKAGGGQ</sequence>
<comment type="caution">
    <text evidence="9">The sequence shown here is derived from an EMBL/GenBank/DDBJ whole genome shotgun (WGS) entry which is preliminary data.</text>
</comment>
<dbReference type="PANTHER" id="PTHR30151:SF20">
    <property type="entry name" value="ABC TRANSPORTER PERMEASE PROTEIN HI_0355-RELATED"/>
    <property type="match status" value="1"/>
</dbReference>
<dbReference type="GO" id="GO:0055085">
    <property type="term" value="P:transmembrane transport"/>
    <property type="evidence" value="ECO:0007669"/>
    <property type="project" value="InterPro"/>
</dbReference>
<feature type="transmembrane region" description="Helical" evidence="7">
    <location>
        <begin position="82"/>
        <end position="103"/>
    </location>
</feature>
<evidence type="ECO:0000256" key="6">
    <source>
        <dbReference type="ARBA" id="ARBA00023136"/>
    </source>
</evidence>
<dbReference type="Pfam" id="PF00528">
    <property type="entry name" value="BPD_transp_1"/>
    <property type="match status" value="1"/>
</dbReference>
<evidence type="ECO:0000313" key="10">
    <source>
        <dbReference type="Proteomes" id="UP000252585"/>
    </source>
</evidence>
<name>A0A368XRZ4_9BACI</name>
<feature type="transmembrane region" description="Helical" evidence="7">
    <location>
        <begin position="110"/>
        <end position="135"/>
    </location>
</feature>
<evidence type="ECO:0000259" key="8">
    <source>
        <dbReference type="PROSITE" id="PS50928"/>
    </source>
</evidence>
<keyword evidence="5 7" id="KW-1133">Transmembrane helix</keyword>
<dbReference type="RefSeq" id="WP_245937438.1">
    <property type="nucleotide sequence ID" value="NZ_QPJJ01000007.1"/>
</dbReference>
<feature type="transmembrane region" description="Helical" evidence="7">
    <location>
        <begin position="141"/>
        <end position="160"/>
    </location>
</feature>
<evidence type="ECO:0000256" key="4">
    <source>
        <dbReference type="ARBA" id="ARBA00022692"/>
    </source>
</evidence>
<dbReference type="SUPFAM" id="SSF161098">
    <property type="entry name" value="MetI-like"/>
    <property type="match status" value="1"/>
</dbReference>
<dbReference type="InterPro" id="IPR035906">
    <property type="entry name" value="MetI-like_sf"/>
</dbReference>
<dbReference type="GO" id="GO:0005886">
    <property type="term" value="C:plasma membrane"/>
    <property type="evidence" value="ECO:0007669"/>
    <property type="project" value="UniProtKB-SubCell"/>
</dbReference>
<keyword evidence="4 7" id="KW-0812">Transmembrane</keyword>
<dbReference type="PROSITE" id="PS50928">
    <property type="entry name" value="ABC_TM1"/>
    <property type="match status" value="1"/>
</dbReference>
<dbReference type="Gene3D" id="1.10.3720.10">
    <property type="entry name" value="MetI-like"/>
    <property type="match status" value="1"/>
</dbReference>